<evidence type="ECO:0008006" key="4">
    <source>
        <dbReference type="Google" id="ProtNLM"/>
    </source>
</evidence>
<gene>
    <name evidence="2" type="ORF">IWX90DRAFT_97942</name>
</gene>
<protein>
    <recommendedName>
        <fullName evidence="4">Transmembrane protein</fullName>
    </recommendedName>
</protein>
<name>A0ABR1Y1G3_9PEZI</name>
<evidence type="ECO:0000313" key="2">
    <source>
        <dbReference type="EMBL" id="KAK8175006.1"/>
    </source>
</evidence>
<organism evidence="2 3">
    <name type="scientific">Phyllosticta citrichinensis</name>
    <dbReference type="NCBI Taxonomy" id="1130410"/>
    <lineage>
        <taxon>Eukaryota</taxon>
        <taxon>Fungi</taxon>
        <taxon>Dikarya</taxon>
        <taxon>Ascomycota</taxon>
        <taxon>Pezizomycotina</taxon>
        <taxon>Dothideomycetes</taxon>
        <taxon>Dothideomycetes incertae sedis</taxon>
        <taxon>Botryosphaeriales</taxon>
        <taxon>Phyllostictaceae</taxon>
        <taxon>Phyllosticta</taxon>
    </lineage>
</organism>
<keyword evidence="1" id="KW-0812">Transmembrane</keyword>
<keyword evidence="1" id="KW-1133">Transmembrane helix</keyword>
<sequence length="157" mass="17886">MTRRMEVARRMAARPTGRAIVTQGPSVDWQLSPIPWLWWKSDFSTMRRCDESRHQRGKQASKCEGWEQRAHRSSNLFFSSLRLSSFLFFGLFPFALLVAGGAMLTAAAAGFERPTLHHIECSRPVGECELRYRLCHCGVGCRLFCFVSHRRGTAASF</sequence>
<reference evidence="2 3" key="1">
    <citation type="journal article" date="2022" name="G3 (Bethesda)">
        <title>Enemy or ally: a genomic approach to elucidate the lifestyle of Phyllosticta citrichinaensis.</title>
        <authorList>
            <person name="Buijs V.A."/>
            <person name="Groenewald J.Z."/>
            <person name="Haridas S."/>
            <person name="LaButti K.M."/>
            <person name="Lipzen A."/>
            <person name="Martin F.M."/>
            <person name="Barry K."/>
            <person name="Grigoriev I.V."/>
            <person name="Crous P.W."/>
            <person name="Seidl M.F."/>
        </authorList>
    </citation>
    <scope>NUCLEOTIDE SEQUENCE [LARGE SCALE GENOMIC DNA]</scope>
    <source>
        <strain evidence="2 3">CBS 129764</strain>
    </source>
</reference>
<accession>A0ABR1Y1G3</accession>
<evidence type="ECO:0000256" key="1">
    <source>
        <dbReference type="SAM" id="Phobius"/>
    </source>
</evidence>
<feature type="transmembrane region" description="Helical" evidence="1">
    <location>
        <begin position="86"/>
        <end position="111"/>
    </location>
</feature>
<dbReference type="Proteomes" id="UP001456524">
    <property type="component" value="Unassembled WGS sequence"/>
</dbReference>
<keyword evidence="1" id="KW-0472">Membrane</keyword>
<evidence type="ECO:0000313" key="3">
    <source>
        <dbReference type="Proteomes" id="UP001456524"/>
    </source>
</evidence>
<dbReference type="EMBL" id="JBBWUH010000002">
    <property type="protein sequence ID" value="KAK8175006.1"/>
    <property type="molecule type" value="Genomic_DNA"/>
</dbReference>
<comment type="caution">
    <text evidence="2">The sequence shown here is derived from an EMBL/GenBank/DDBJ whole genome shotgun (WGS) entry which is preliminary data.</text>
</comment>
<proteinExistence type="predicted"/>
<keyword evidence="3" id="KW-1185">Reference proteome</keyword>